<dbReference type="AlphaFoldDB" id="A0AAJ0FIC0"/>
<protein>
    <submittedName>
        <fullName evidence="2">Cyclase-domain-containing protein</fullName>
    </submittedName>
</protein>
<accession>A0AAJ0FIC0</accession>
<proteinExistence type="inferred from homology"/>
<dbReference type="RefSeq" id="XP_060278168.1">
    <property type="nucleotide sequence ID" value="XM_060423374.1"/>
</dbReference>
<dbReference type="EMBL" id="MU839045">
    <property type="protein sequence ID" value="KAK1761955.1"/>
    <property type="molecule type" value="Genomic_DNA"/>
</dbReference>
<dbReference type="Proteomes" id="UP001244011">
    <property type="component" value="Unassembled WGS sequence"/>
</dbReference>
<dbReference type="GeneID" id="85306561"/>
<organism evidence="2 3">
    <name type="scientific">Phialemonium atrogriseum</name>
    <dbReference type="NCBI Taxonomy" id="1093897"/>
    <lineage>
        <taxon>Eukaryota</taxon>
        <taxon>Fungi</taxon>
        <taxon>Dikarya</taxon>
        <taxon>Ascomycota</taxon>
        <taxon>Pezizomycotina</taxon>
        <taxon>Sordariomycetes</taxon>
        <taxon>Sordariomycetidae</taxon>
        <taxon>Cephalothecales</taxon>
        <taxon>Cephalothecaceae</taxon>
        <taxon>Phialemonium</taxon>
    </lineage>
</organism>
<evidence type="ECO:0000256" key="1">
    <source>
        <dbReference type="ARBA" id="ARBA00007865"/>
    </source>
</evidence>
<gene>
    <name evidence="2" type="ORF">QBC33DRAFT_295051</name>
</gene>
<dbReference type="Gene3D" id="3.50.30.50">
    <property type="entry name" value="Putative cyclase"/>
    <property type="match status" value="1"/>
</dbReference>
<comment type="similarity">
    <text evidence="1">Belongs to the Cyclase 1 superfamily.</text>
</comment>
<reference evidence="2" key="1">
    <citation type="submission" date="2023-06" db="EMBL/GenBank/DDBJ databases">
        <title>Genome-scale phylogeny and comparative genomics of the fungal order Sordariales.</title>
        <authorList>
            <consortium name="Lawrence Berkeley National Laboratory"/>
            <person name="Hensen N."/>
            <person name="Bonometti L."/>
            <person name="Westerberg I."/>
            <person name="Brannstrom I.O."/>
            <person name="Guillou S."/>
            <person name="Cros-Aarteil S."/>
            <person name="Calhoun S."/>
            <person name="Haridas S."/>
            <person name="Kuo A."/>
            <person name="Mondo S."/>
            <person name="Pangilinan J."/>
            <person name="Riley R."/>
            <person name="Labutti K."/>
            <person name="Andreopoulos B."/>
            <person name="Lipzen A."/>
            <person name="Chen C."/>
            <person name="Yanf M."/>
            <person name="Daum C."/>
            <person name="Ng V."/>
            <person name="Clum A."/>
            <person name="Steindorff A."/>
            <person name="Ohm R."/>
            <person name="Martin F."/>
            <person name="Silar P."/>
            <person name="Natvig D."/>
            <person name="Lalanne C."/>
            <person name="Gautier V."/>
            <person name="Ament-Velasquez S.L."/>
            <person name="Kruys A."/>
            <person name="Hutchinson M.I."/>
            <person name="Powell A.J."/>
            <person name="Barry K."/>
            <person name="Miller A.N."/>
            <person name="Grigoriev I.V."/>
            <person name="Debuchy R."/>
            <person name="Gladieux P."/>
            <person name="Thoren M.H."/>
            <person name="Johannesson H."/>
        </authorList>
    </citation>
    <scope>NUCLEOTIDE SEQUENCE</scope>
    <source>
        <strain evidence="2">8032-3</strain>
    </source>
</reference>
<comment type="caution">
    <text evidence="2">The sequence shown here is derived from an EMBL/GenBank/DDBJ whole genome shotgun (WGS) entry which is preliminary data.</text>
</comment>
<evidence type="ECO:0000313" key="2">
    <source>
        <dbReference type="EMBL" id="KAK1761955.1"/>
    </source>
</evidence>
<keyword evidence="3" id="KW-1185">Reference proteome</keyword>
<dbReference type="PANTHER" id="PTHR34861:SF10">
    <property type="entry name" value="CYCLASE"/>
    <property type="match status" value="1"/>
</dbReference>
<dbReference type="GO" id="GO:0004061">
    <property type="term" value="F:arylformamidase activity"/>
    <property type="evidence" value="ECO:0007669"/>
    <property type="project" value="InterPro"/>
</dbReference>
<dbReference type="InterPro" id="IPR037175">
    <property type="entry name" value="KFase_sf"/>
</dbReference>
<dbReference type="InterPro" id="IPR007325">
    <property type="entry name" value="KFase/CYL"/>
</dbReference>
<dbReference type="SUPFAM" id="SSF102198">
    <property type="entry name" value="Putative cyclase"/>
    <property type="match status" value="1"/>
</dbReference>
<sequence>MEPGSYPDFGDLPKVEGMPQGCAWGVFDKDGKKDLLGTLNFLTPQVVQAAAAEVKAGVSISLNWPLNAFKIPLPFRRSPTHTVVDLREAGLESDGWDDELEFNTQCSSQWDSLTHFPDQATGLAYNGAKPTKEGLSVSSTEENGLPTCEHWHARGGIVGRGVLVDYKAYAEETAQTGAVPYSPFDGHRITVQELEAVAKHQGVEFRPGDILIVRTGYTELLEGPTEALVPQLSKGTLSGVHGTEETARWVWNHRFAAVAGDSHGFEAIPPVKPDGSVAGMSDLVLHQWFLVMFGLPIGELWDLKALSAHCKKSGRYSFMLSSVPLNHPGLVASPPNALAIF</sequence>
<dbReference type="GO" id="GO:0019441">
    <property type="term" value="P:L-tryptophan catabolic process to kynurenine"/>
    <property type="evidence" value="ECO:0007669"/>
    <property type="project" value="InterPro"/>
</dbReference>
<name>A0AAJ0FIC0_9PEZI</name>
<dbReference type="Pfam" id="PF04199">
    <property type="entry name" value="Cyclase"/>
    <property type="match status" value="1"/>
</dbReference>
<evidence type="ECO:0000313" key="3">
    <source>
        <dbReference type="Proteomes" id="UP001244011"/>
    </source>
</evidence>
<dbReference type="PANTHER" id="PTHR34861">
    <property type="match status" value="1"/>
</dbReference>